<dbReference type="HAMAP" id="MF_00832">
    <property type="entry name" value="RutD"/>
    <property type="match status" value="1"/>
</dbReference>
<evidence type="ECO:0000256" key="2">
    <source>
        <dbReference type="HAMAP-Rule" id="MF_00832"/>
    </source>
</evidence>
<gene>
    <name evidence="2" type="primary">rutD</name>
    <name evidence="4" type="ORF">QE380_002151</name>
</gene>
<dbReference type="InterPro" id="IPR019913">
    <property type="entry name" value="Pyrimidine_utilisation_RutD"/>
</dbReference>
<comment type="caution">
    <text evidence="4">The sequence shown here is derived from an EMBL/GenBank/DDBJ whole genome shotgun (WGS) entry which is preliminary data.</text>
</comment>
<feature type="domain" description="AB hydrolase-1" evidence="3">
    <location>
        <begin position="16"/>
        <end position="244"/>
    </location>
</feature>
<dbReference type="InterPro" id="IPR050471">
    <property type="entry name" value="AB_hydrolase"/>
</dbReference>
<proteinExistence type="inferred from homology"/>
<dbReference type="InterPro" id="IPR029058">
    <property type="entry name" value="AB_hydrolase_fold"/>
</dbReference>
<organism evidence="4 5">
    <name type="scientific">Acinetobacter baylyi</name>
    <dbReference type="NCBI Taxonomy" id="202950"/>
    <lineage>
        <taxon>Bacteria</taxon>
        <taxon>Pseudomonadati</taxon>
        <taxon>Pseudomonadota</taxon>
        <taxon>Gammaproteobacteria</taxon>
        <taxon>Moraxellales</taxon>
        <taxon>Moraxellaceae</taxon>
        <taxon>Acinetobacter</taxon>
    </lineage>
</organism>
<reference evidence="4 5" key="1">
    <citation type="submission" date="2023-07" db="EMBL/GenBank/DDBJ databases">
        <title>Functional and genomic diversity of the sorghum phyllosphere microbiome.</title>
        <authorList>
            <person name="Shade A."/>
        </authorList>
    </citation>
    <scope>NUCLEOTIDE SEQUENCE [LARGE SCALE GENOMIC DNA]</scope>
    <source>
        <strain evidence="4 5">SORGH_AS_0887</strain>
    </source>
</reference>
<keyword evidence="5" id="KW-1185">Reference proteome</keyword>
<name>A0ABU0UY93_ACIBI</name>
<accession>A0ABU0UY93</accession>
<comment type="catalytic activity">
    <reaction evidence="2">
        <text>carbamate + 2 H(+) = NH4(+) + CO2</text>
        <dbReference type="Rhea" id="RHEA:15649"/>
        <dbReference type="ChEBI" id="CHEBI:13941"/>
        <dbReference type="ChEBI" id="CHEBI:15378"/>
        <dbReference type="ChEBI" id="CHEBI:16526"/>
        <dbReference type="ChEBI" id="CHEBI:28938"/>
    </reaction>
</comment>
<dbReference type="PANTHER" id="PTHR43433">
    <property type="entry name" value="HYDROLASE, ALPHA/BETA FOLD FAMILY PROTEIN"/>
    <property type="match status" value="1"/>
</dbReference>
<dbReference type="SUPFAM" id="SSF53474">
    <property type="entry name" value="alpha/beta-Hydrolases"/>
    <property type="match status" value="1"/>
</dbReference>
<evidence type="ECO:0000259" key="3">
    <source>
        <dbReference type="Pfam" id="PF00561"/>
    </source>
</evidence>
<comment type="similarity">
    <text evidence="2">Belongs to the AB hydrolase superfamily. Hydrolase RutD family.</text>
</comment>
<sequence length="266" mass="30206">MNYKLFKHSDENASYVVFSSGLGGHGSFWQAQLDVFRQYFHVLIYDQEGCHASSELLADGYSFEHLALQVKQLLQQLNIVRFHFIGHALGGFIGIELAHRYASETCQLLSLTLINAWQQLDPHTLRCFTTRIALLQHASTAAYLHAQALFLYPPLWISEHTALLEQQEAKMQSDFPPHANVLKRLNALMQYQIDTARIDTLKQLPVCLIANQDDMLVPYVQSLNLWKKLPDAQLKLLPYGGHASTVTEARQVNQLMLDFLKTSAPT</sequence>
<dbReference type="GO" id="GO:0016787">
    <property type="term" value="F:hydrolase activity"/>
    <property type="evidence" value="ECO:0007669"/>
    <property type="project" value="UniProtKB-KW"/>
</dbReference>
<protein>
    <recommendedName>
        <fullName evidence="2">Putative carbamate hydrolase RutD</fullName>
        <ecNumber evidence="2">3.5.1.-</ecNumber>
    </recommendedName>
    <alternativeName>
        <fullName evidence="2">Aminohydrolase</fullName>
    </alternativeName>
</protein>
<dbReference type="EC" id="3.5.1.-" evidence="2"/>
<evidence type="ECO:0000313" key="5">
    <source>
        <dbReference type="Proteomes" id="UP001233360"/>
    </source>
</evidence>
<comment type="function">
    <text evidence="2">Involved in pyrimidine catabolism. May facilitate the hydrolysis of carbamate, a reaction that can also occur spontaneously.</text>
</comment>
<dbReference type="PANTHER" id="PTHR43433:SF10">
    <property type="entry name" value="AB HYDROLASE-1 DOMAIN-CONTAINING PROTEIN"/>
    <property type="match status" value="1"/>
</dbReference>
<evidence type="ECO:0000313" key="4">
    <source>
        <dbReference type="EMBL" id="MDQ1209228.1"/>
    </source>
</evidence>
<evidence type="ECO:0000256" key="1">
    <source>
        <dbReference type="ARBA" id="ARBA00022801"/>
    </source>
</evidence>
<dbReference type="NCBIfam" id="TIGR03611">
    <property type="entry name" value="RutD"/>
    <property type="match status" value="1"/>
</dbReference>
<dbReference type="Pfam" id="PF00561">
    <property type="entry name" value="Abhydrolase_1"/>
    <property type="match status" value="1"/>
</dbReference>
<dbReference type="EMBL" id="JAUTBK010000002">
    <property type="protein sequence ID" value="MDQ1209228.1"/>
    <property type="molecule type" value="Genomic_DNA"/>
</dbReference>
<dbReference type="Gene3D" id="3.40.50.1820">
    <property type="entry name" value="alpha/beta hydrolase"/>
    <property type="match status" value="1"/>
</dbReference>
<dbReference type="Proteomes" id="UP001233360">
    <property type="component" value="Unassembled WGS sequence"/>
</dbReference>
<dbReference type="RefSeq" id="WP_307003621.1">
    <property type="nucleotide sequence ID" value="NZ_JAUTBK010000002.1"/>
</dbReference>
<dbReference type="InterPro" id="IPR000073">
    <property type="entry name" value="AB_hydrolase_1"/>
</dbReference>
<keyword evidence="1 2" id="KW-0378">Hydrolase</keyword>